<accession>A0ABU0JXG4</accession>
<evidence type="ECO:0000313" key="1">
    <source>
        <dbReference type="EMBL" id="MDQ0481775.1"/>
    </source>
</evidence>
<gene>
    <name evidence="1" type="ORF">QO000_000728</name>
</gene>
<keyword evidence="2" id="KW-1185">Reference proteome</keyword>
<protein>
    <submittedName>
        <fullName evidence="1">Uncharacterized protein</fullName>
    </submittedName>
</protein>
<dbReference type="RefSeq" id="WP_301550771.1">
    <property type="nucleotide sequence ID" value="NZ_JAQRMZ010000002.1"/>
</dbReference>
<name>A0ABU0JXG4_9BACL</name>
<evidence type="ECO:0000313" key="2">
    <source>
        <dbReference type="Proteomes" id="UP001226720"/>
    </source>
</evidence>
<dbReference type="Proteomes" id="UP001226720">
    <property type="component" value="Unassembled WGS sequence"/>
</dbReference>
<dbReference type="EMBL" id="JAUSWM010000001">
    <property type="protein sequence ID" value="MDQ0481775.1"/>
    <property type="molecule type" value="Genomic_DNA"/>
</dbReference>
<reference evidence="1" key="1">
    <citation type="submission" date="2023-07" db="EMBL/GenBank/DDBJ databases">
        <title>Genomic Encyclopedia of Type Strains, Phase IV (KMG-IV): sequencing the most valuable type-strain genomes for metagenomic binning, comparative biology and taxonomic classification.</title>
        <authorList>
            <person name="Goeker M."/>
        </authorList>
    </citation>
    <scope>NUCLEOTIDE SEQUENCE [LARGE SCALE GENOMIC DNA]</scope>
    <source>
        <strain evidence="1">JSM 076093</strain>
    </source>
</reference>
<sequence length="252" mass="28951">MRQTKKAFPTSQIRGKRVVGENVLKKRLEQNATYSGLVDDMAMYEKDLNLNTLSPTIRHFYECTTEYRLFARVNWHTWFKPFAAVYRLISRKILQINLPLSNKEVEMTGDLISVKDEVDGRRDTRAWVRKVNGVVCFVALYSSHQTKGRTYMNIGLPLPGSTLTGILELNQYGSSLGLSSSKKKDVEADSGTYLSIKRNRYKLPIEEEFFVEELASGVLEAVHDMRIFSLPFLTIHYAIYHESNSPINKKML</sequence>
<comment type="caution">
    <text evidence="1">The sequence shown here is derived from an EMBL/GenBank/DDBJ whole genome shotgun (WGS) entry which is preliminary data.</text>
</comment>
<organism evidence="1 2">
    <name type="scientific">Guptibacillus hwajinpoensis</name>
    <dbReference type="NCBI Taxonomy" id="208199"/>
    <lineage>
        <taxon>Bacteria</taxon>
        <taxon>Bacillati</taxon>
        <taxon>Bacillota</taxon>
        <taxon>Bacilli</taxon>
        <taxon>Bacillales</taxon>
        <taxon>Guptibacillaceae</taxon>
        <taxon>Guptibacillus</taxon>
    </lineage>
</organism>
<dbReference type="GeneID" id="301326076"/>
<proteinExistence type="predicted"/>